<dbReference type="Proteomes" id="UP000199681">
    <property type="component" value="Unassembled WGS sequence"/>
</dbReference>
<organism evidence="4 5">
    <name type="scientific">Cryobacterium levicorallinum</name>
    <dbReference type="NCBI Taxonomy" id="995038"/>
    <lineage>
        <taxon>Bacteria</taxon>
        <taxon>Bacillati</taxon>
        <taxon>Actinomycetota</taxon>
        <taxon>Actinomycetes</taxon>
        <taxon>Micrococcales</taxon>
        <taxon>Microbacteriaceae</taxon>
        <taxon>Cryobacterium</taxon>
    </lineage>
</organism>
<dbReference type="Pfam" id="PF01610">
    <property type="entry name" value="DDE_Tnp_ISL3"/>
    <property type="match status" value="1"/>
</dbReference>
<evidence type="ECO:0000313" key="4">
    <source>
        <dbReference type="EMBL" id="SFH68506.1"/>
    </source>
</evidence>
<dbReference type="EMBL" id="FOPW01000011">
    <property type="protein sequence ID" value="SFH68506.1"/>
    <property type="molecule type" value="Genomic_DNA"/>
</dbReference>
<dbReference type="InterPro" id="IPR002560">
    <property type="entry name" value="Transposase_DDE"/>
</dbReference>
<dbReference type="InterPro" id="IPR032877">
    <property type="entry name" value="Transposase_HTH"/>
</dbReference>
<dbReference type="PANTHER" id="PTHR33498">
    <property type="entry name" value="TRANSPOSASE FOR INSERTION SEQUENCE ELEMENT IS1557"/>
    <property type="match status" value="1"/>
</dbReference>
<evidence type="ECO:0000259" key="2">
    <source>
        <dbReference type="Pfam" id="PF01610"/>
    </source>
</evidence>
<proteinExistence type="predicted"/>
<evidence type="ECO:0000259" key="3">
    <source>
        <dbReference type="Pfam" id="PF13542"/>
    </source>
</evidence>
<reference evidence="4 5" key="1">
    <citation type="submission" date="2016-10" db="EMBL/GenBank/DDBJ databases">
        <authorList>
            <person name="Varghese N."/>
            <person name="Submissions S."/>
        </authorList>
    </citation>
    <scope>NUCLEOTIDE SEQUENCE [LARGE SCALE GENOMIC DNA]</scope>
    <source>
        <strain evidence="4 5">GMCC 1.11211</strain>
    </source>
</reference>
<dbReference type="Pfam" id="PF13542">
    <property type="entry name" value="HTH_Tnp_ISL3"/>
    <property type="match status" value="1"/>
</dbReference>
<protein>
    <submittedName>
        <fullName evidence="4">Helix-turn-helix domain of transposase family ISL3</fullName>
    </submittedName>
</protein>
<dbReference type="PANTHER" id="PTHR33498:SF1">
    <property type="entry name" value="TRANSPOSASE FOR INSERTION SEQUENCE ELEMENT IS1557"/>
    <property type="match status" value="1"/>
</dbReference>
<feature type="domain" description="Transposase IS204/IS1001/IS1096/IS1165 helix-turn-helix" evidence="3">
    <location>
        <begin position="26"/>
        <end position="75"/>
    </location>
</feature>
<evidence type="ECO:0000256" key="1">
    <source>
        <dbReference type="SAM" id="MobiDB-lite"/>
    </source>
</evidence>
<sequence>MGSIRVHLEADAPRVSCRVHGVAVAAVPWARHQSGQTMFFDDQVAWLATQTSKTAITVLMRIAWRTVGAIITRVWADTEKQYDQFADLTRIGIDEISYKRGHKYLTRVVDHDSGRLVWAAPGQDKATFATFFDALGPEHSAQITHVSADGAAWIASVVAEKAPNAVRCADPFHVVKWATEALDEVCRTAWNDARKAARQNDARRTRGRPAVDAPARPDSARAAGIKNCRYALWKNPENLT</sequence>
<dbReference type="InterPro" id="IPR047951">
    <property type="entry name" value="Transpos_ISL3"/>
</dbReference>
<feature type="domain" description="Transposase IS204/IS1001/IS1096/IS1165 DDE" evidence="2">
    <location>
        <begin position="91"/>
        <end position="240"/>
    </location>
</feature>
<evidence type="ECO:0000313" key="5">
    <source>
        <dbReference type="Proteomes" id="UP000199681"/>
    </source>
</evidence>
<name>A0ABY1EFM7_9MICO</name>
<feature type="region of interest" description="Disordered" evidence="1">
    <location>
        <begin position="196"/>
        <end position="218"/>
    </location>
</feature>
<keyword evidence="5" id="KW-1185">Reference proteome</keyword>
<feature type="compositionally biased region" description="Low complexity" evidence="1">
    <location>
        <begin position="208"/>
        <end position="218"/>
    </location>
</feature>
<comment type="caution">
    <text evidence="4">The sequence shown here is derived from an EMBL/GenBank/DDBJ whole genome shotgun (WGS) entry which is preliminary data.</text>
</comment>
<gene>
    <name evidence="4" type="ORF">SAMN05216274_111102</name>
</gene>
<accession>A0ABY1EFM7</accession>